<comment type="caution">
    <text evidence="1">The sequence shown here is derived from an EMBL/GenBank/DDBJ whole genome shotgun (WGS) entry which is preliminary data.</text>
</comment>
<accession>A0A9N9JBB3</accession>
<evidence type="ECO:0000313" key="1">
    <source>
        <dbReference type="EMBL" id="CAG8772582.1"/>
    </source>
</evidence>
<dbReference type="Proteomes" id="UP000789508">
    <property type="component" value="Unassembled WGS sequence"/>
</dbReference>
<sequence>AEWKSEARSGGQASATSHRSEYPIEIETLWVEFTALFDERRKREKRSPTKMYNVLSEEIGLSPSTLAKFYQHQKSPQRTSLDKIENWVEKEGKKDTYFS</sequence>
<feature type="non-terminal residue" evidence="1">
    <location>
        <position position="99"/>
    </location>
</feature>
<dbReference type="AlphaFoldDB" id="A0A9N9JBB3"/>
<protein>
    <submittedName>
        <fullName evidence="1">8287_t:CDS:1</fullName>
    </submittedName>
</protein>
<gene>
    <name evidence="1" type="ORF">ALEPTO_LOCUS14230</name>
</gene>
<feature type="non-terminal residue" evidence="1">
    <location>
        <position position="1"/>
    </location>
</feature>
<proteinExistence type="predicted"/>
<dbReference type="EMBL" id="CAJVPS010053433">
    <property type="protein sequence ID" value="CAG8772582.1"/>
    <property type="molecule type" value="Genomic_DNA"/>
</dbReference>
<keyword evidence="2" id="KW-1185">Reference proteome</keyword>
<organism evidence="1 2">
    <name type="scientific">Ambispora leptoticha</name>
    <dbReference type="NCBI Taxonomy" id="144679"/>
    <lineage>
        <taxon>Eukaryota</taxon>
        <taxon>Fungi</taxon>
        <taxon>Fungi incertae sedis</taxon>
        <taxon>Mucoromycota</taxon>
        <taxon>Glomeromycotina</taxon>
        <taxon>Glomeromycetes</taxon>
        <taxon>Archaeosporales</taxon>
        <taxon>Ambisporaceae</taxon>
        <taxon>Ambispora</taxon>
    </lineage>
</organism>
<evidence type="ECO:0000313" key="2">
    <source>
        <dbReference type="Proteomes" id="UP000789508"/>
    </source>
</evidence>
<reference evidence="1" key="1">
    <citation type="submission" date="2021-06" db="EMBL/GenBank/DDBJ databases">
        <authorList>
            <person name="Kallberg Y."/>
            <person name="Tangrot J."/>
            <person name="Rosling A."/>
        </authorList>
    </citation>
    <scope>NUCLEOTIDE SEQUENCE</scope>
    <source>
        <strain evidence="1">FL130A</strain>
    </source>
</reference>
<dbReference type="OrthoDB" id="2400707at2759"/>
<name>A0A9N9JBB3_9GLOM</name>